<dbReference type="OrthoDB" id="540004at2759"/>
<accession>A0A6A4I0H4</accession>
<dbReference type="EMBL" id="ML769421">
    <property type="protein sequence ID" value="KAE9403831.1"/>
    <property type="molecule type" value="Genomic_DNA"/>
</dbReference>
<reference evidence="1" key="1">
    <citation type="journal article" date="2019" name="Environ. Microbiol.">
        <title>Fungal ecological strategies reflected in gene transcription - a case study of two litter decomposers.</title>
        <authorList>
            <person name="Barbi F."/>
            <person name="Kohler A."/>
            <person name="Barry K."/>
            <person name="Baskaran P."/>
            <person name="Daum C."/>
            <person name="Fauchery L."/>
            <person name="Ihrmark K."/>
            <person name="Kuo A."/>
            <person name="LaButti K."/>
            <person name="Lipzen A."/>
            <person name="Morin E."/>
            <person name="Grigoriev I.V."/>
            <person name="Henrissat B."/>
            <person name="Lindahl B."/>
            <person name="Martin F."/>
        </authorList>
    </citation>
    <scope>NUCLEOTIDE SEQUENCE</scope>
    <source>
        <strain evidence="1">JB14</strain>
    </source>
</reference>
<dbReference type="SUPFAM" id="SSF53335">
    <property type="entry name" value="S-adenosyl-L-methionine-dependent methyltransferases"/>
    <property type="match status" value="1"/>
</dbReference>
<evidence type="ECO:0008006" key="3">
    <source>
        <dbReference type="Google" id="ProtNLM"/>
    </source>
</evidence>
<dbReference type="AlphaFoldDB" id="A0A6A4I0H4"/>
<dbReference type="Proteomes" id="UP000799118">
    <property type="component" value="Unassembled WGS sequence"/>
</dbReference>
<dbReference type="InterPro" id="IPR029063">
    <property type="entry name" value="SAM-dependent_MTases_sf"/>
</dbReference>
<evidence type="ECO:0000313" key="1">
    <source>
        <dbReference type="EMBL" id="KAE9403831.1"/>
    </source>
</evidence>
<evidence type="ECO:0000313" key="2">
    <source>
        <dbReference type="Proteomes" id="UP000799118"/>
    </source>
</evidence>
<organism evidence="1 2">
    <name type="scientific">Gymnopus androsaceus JB14</name>
    <dbReference type="NCBI Taxonomy" id="1447944"/>
    <lineage>
        <taxon>Eukaryota</taxon>
        <taxon>Fungi</taxon>
        <taxon>Dikarya</taxon>
        <taxon>Basidiomycota</taxon>
        <taxon>Agaricomycotina</taxon>
        <taxon>Agaricomycetes</taxon>
        <taxon>Agaricomycetidae</taxon>
        <taxon>Agaricales</taxon>
        <taxon>Marasmiineae</taxon>
        <taxon>Omphalotaceae</taxon>
        <taxon>Gymnopus</taxon>
    </lineage>
</organism>
<sequence length="150" mass="16799">MAHTSVEIKAIVQQGYDTIAPKVSPVGDSSTNTDASGIYQKTRWSFDAVMGFYSLFHLPREEQGLMMKKMIGWLKPGGWLLFNLGTTEGETVREDWMGAKMYSCGLGIEGNKKMLADYGAGLTDVEDVVDVEYVGRFEERFHWICAKKSL</sequence>
<keyword evidence="2" id="KW-1185">Reference proteome</keyword>
<name>A0A6A4I0H4_9AGAR</name>
<dbReference type="Gene3D" id="3.40.50.150">
    <property type="entry name" value="Vaccinia Virus protein VP39"/>
    <property type="match status" value="1"/>
</dbReference>
<protein>
    <recommendedName>
        <fullName evidence="3">Methyltransferase type 11 domain-containing protein</fullName>
    </recommendedName>
</protein>
<proteinExistence type="predicted"/>
<gene>
    <name evidence="1" type="ORF">BT96DRAFT_917218</name>
</gene>